<evidence type="ECO:0000313" key="3">
    <source>
        <dbReference type="Proteomes" id="UP000048908"/>
    </source>
</evidence>
<keyword evidence="1" id="KW-0472">Membrane</keyword>
<keyword evidence="1" id="KW-0812">Transmembrane</keyword>
<accession>A0A0M6XQC0</accession>
<evidence type="ECO:0000256" key="1">
    <source>
        <dbReference type="SAM" id="Phobius"/>
    </source>
</evidence>
<protein>
    <recommendedName>
        <fullName evidence="4">Biopolymer transport protein ExbD/TolR</fullName>
    </recommendedName>
</protein>
<gene>
    <name evidence="2" type="ORF">JAN5088_02128</name>
</gene>
<dbReference type="OrthoDB" id="7860253at2"/>
<evidence type="ECO:0000313" key="2">
    <source>
        <dbReference type="EMBL" id="CTQ33346.1"/>
    </source>
</evidence>
<dbReference type="EMBL" id="CXPG01000020">
    <property type="protein sequence ID" value="CTQ33346.1"/>
    <property type="molecule type" value="Genomic_DNA"/>
</dbReference>
<dbReference type="AlphaFoldDB" id="A0A0M6XQC0"/>
<keyword evidence="3" id="KW-1185">Reference proteome</keyword>
<reference evidence="2 3" key="1">
    <citation type="submission" date="2015-07" db="EMBL/GenBank/DDBJ databases">
        <authorList>
            <person name="Noorani M."/>
        </authorList>
    </citation>
    <scope>NUCLEOTIDE SEQUENCE [LARGE SCALE GENOMIC DNA]</scope>
    <source>
        <strain evidence="2 3">CECT 5088</strain>
    </source>
</reference>
<organism evidence="2 3">
    <name type="scientific">Jannaschia rubra</name>
    <dbReference type="NCBI Taxonomy" id="282197"/>
    <lineage>
        <taxon>Bacteria</taxon>
        <taxon>Pseudomonadati</taxon>
        <taxon>Pseudomonadota</taxon>
        <taxon>Alphaproteobacteria</taxon>
        <taxon>Rhodobacterales</taxon>
        <taxon>Roseobacteraceae</taxon>
        <taxon>Jannaschia</taxon>
    </lineage>
</organism>
<feature type="transmembrane region" description="Helical" evidence="1">
    <location>
        <begin position="20"/>
        <end position="40"/>
    </location>
</feature>
<dbReference type="RefSeq" id="WP_055682771.1">
    <property type="nucleotide sequence ID" value="NZ_CXPG01000020.1"/>
</dbReference>
<evidence type="ECO:0008006" key="4">
    <source>
        <dbReference type="Google" id="ProtNLM"/>
    </source>
</evidence>
<keyword evidence="1" id="KW-1133">Transmembrane helix</keyword>
<proteinExistence type="predicted"/>
<name>A0A0M6XQC0_9RHOB</name>
<dbReference type="STRING" id="282197.SAMN04488517_102176"/>
<sequence>MRRLLTAPRKPSRRLDTSFAIVNIVLLLIFFFLATGQLFGSPDPGVSLARTTQLPIAALPRPLLIVGDDGALILDGTAVNKGVLGPAIMAATDEERPVLNVFIAGEARATDLVALLSNSTLAAVEIRLVTLDVDE</sequence>
<dbReference type="Proteomes" id="UP000048908">
    <property type="component" value="Unassembled WGS sequence"/>
</dbReference>